<reference evidence="1 2" key="1">
    <citation type="submission" date="2020-07" db="EMBL/GenBank/DDBJ databases">
        <title>Comparative genomics of pyrophilous fungi reveals a link between fire events and developmental genes.</title>
        <authorList>
            <consortium name="DOE Joint Genome Institute"/>
            <person name="Steindorff A.S."/>
            <person name="Carver A."/>
            <person name="Calhoun S."/>
            <person name="Stillman K."/>
            <person name="Liu H."/>
            <person name="Lipzen A."/>
            <person name="Pangilinan J."/>
            <person name="Labutti K."/>
            <person name="Bruns T.D."/>
            <person name="Grigoriev I.V."/>
        </authorList>
    </citation>
    <scope>NUCLEOTIDE SEQUENCE [LARGE SCALE GENOMIC DNA]</scope>
    <source>
        <strain evidence="1 2">CBS 144469</strain>
    </source>
</reference>
<sequence length="176" mass="19223">MLGFTNSARRSVAAGLSASRLQQPRVAAVCLNSSRMLTTRNTHSSSTMHDNDPEILEREKQRNLSGQQFDIGTEPIAPGWNEALASASEAFVKADRDNLTSVEELAKETINLVTRKYDPENRSGSTTAEYTKDEVSGPLRGALGAADATIESLDADQVTVFYEKEKTKSTISQKKQ</sequence>
<proteinExistence type="predicted"/>
<protein>
    <submittedName>
        <fullName evidence="1">Uncharacterized protein</fullName>
    </submittedName>
</protein>
<dbReference type="OrthoDB" id="529205at2759"/>
<dbReference type="AlphaFoldDB" id="A0A8H6HY08"/>
<keyword evidence="2" id="KW-1185">Reference proteome</keyword>
<dbReference type="EMBL" id="JACGCI010000034">
    <property type="protein sequence ID" value="KAF6754417.1"/>
    <property type="molecule type" value="Genomic_DNA"/>
</dbReference>
<comment type="caution">
    <text evidence="1">The sequence shown here is derived from an EMBL/GenBank/DDBJ whole genome shotgun (WGS) entry which is preliminary data.</text>
</comment>
<organism evidence="1 2">
    <name type="scientific">Ephemerocybe angulata</name>
    <dbReference type="NCBI Taxonomy" id="980116"/>
    <lineage>
        <taxon>Eukaryota</taxon>
        <taxon>Fungi</taxon>
        <taxon>Dikarya</taxon>
        <taxon>Basidiomycota</taxon>
        <taxon>Agaricomycotina</taxon>
        <taxon>Agaricomycetes</taxon>
        <taxon>Agaricomycetidae</taxon>
        <taxon>Agaricales</taxon>
        <taxon>Agaricineae</taxon>
        <taxon>Psathyrellaceae</taxon>
        <taxon>Ephemerocybe</taxon>
    </lineage>
</organism>
<dbReference type="Proteomes" id="UP000521943">
    <property type="component" value="Unassembled WGS sequence"/>
</dbReference>
<gene>
    <name evidence="1" type="ORF">DFP72DRAFT_899004</name>
</gene>
<accession>A0A8H6HY08</accession>
<evidence type="ECO:0000313" key="2">
    <source>
        <dbReference type="Proteomes" id="UP000521943"/>
    </source>
</evidence>
<name>A0A8H6HY08_9AGAR</name>
<evidence type="ECO:0000313" key="1">
    <source>
        <dbReference type="EMBL" id="KAF6754417.1"/>
    </source>
</evidence>